<dbReference type="EMBL" id="JAQMLA010000047">
    <property type="protein sequence ID" value="MDB8687729.1"/>
    <property type="molecule type" value="Genomic_DNA"/>
</dbReference>
<reference evidence="1" key="1">
    <citation type="submission" date="2023-01" db="EMBL/GenBank/DDBJ databases">
        <title>Human gut microbiome strain richness.</title>
        <authorList>
            <person name="Chen-Liaw A."/>
        </authorList>
    </citation>
    <scope>NUCLEOTIDE SEQUENCE</scope>
    <source>
        <strain evidence="1">RTP21484st1_H11_RTP21484_190118</strain>
    </source>
</reference>
<gene>
    <name evidence="1" type="ORF">PNW85_13820</name>
</gene>
<proteinExistence type="predicted"/>
<accession>A0AAW6DMD9</accession>
<dbReference type="RefSeq" id="WP_156344129.1">
    <property type="nucleotide sequence ID" value="NZ_CYZG01000004.1"/>
</dbReference>
<organism evidence="1 2">
    <name type="scientific">Mediterraneibacter gnavus</name>
    <name type="common">Ruminococcus gnavus</name>
    <dbReference type="NCBI Taxonomy" id="33038"/>
    <lineage>
        <taxon>Bacteria</taxon>
        <taxon>Bacillati</taxon>
        <taxon>Bacillota</taxon>
        <taxon>Clostridia</taxon>
        <taxon>Lachnospirales</taxon>
        <taxon>Lachnospiraceae</taxon>
        <taxon>Mediterraneibacter</taxon>
    </lineage>
</organism>
<comment type="caution">
    <text evidence="1">The sequence shown here is derived from an EMBL/GenBank/DDBJ whole genome shotgun (WGS) entry which is preliminary data.</text>
</comment>
<protein>
    <submittedName>
        <fullName evidence="1">Uncharacterized protein</fullName>
    </submittedName>
</protein>
<evidence type="ECO:0000313" key="1">
    <source>
        <dbReference type="EMBL" id="MDB8687729.1"/>
    </source>
</evidence>
<name>A0AAW6DMD9_MEDGN</name>
<dbReference type="Proteomes" id="UP001212160">
    <property type="component" value="Unassembled WGS sequence"/>
</dbReference>
<evidence type="ECO:0000313" key="2">
    <source>
        <dbReference type="Proteomes" id="UP001212160"/>
    </source>
</evidence>
<dbReference type="AlphaFoldDB" id="A0AAW6DMD9"/>
<sequence>MDKSNKELAVDLAKSALMAMAQMSQNNMHKPLSGDDVENILKSCYSAVCSLDERE</sequence>